<evidence type="ECO:0000313" key="3">
    <source>
        <dbReference type="Proteomes" id="UP001597277"/>
    </source>
</evidence>
<gene>
    <name evidence="2" type="ORF">ACFSE6_17990</name>
</gene>
<dbReference type="SUPFAM" id="SSF101898">
    <property type="entry name" value="NHL repeat"/>
    <property type="match status" value="1"/>
</dbReference>
<evidence type="ECO:0000256" key="1">
    <source>
        <dbReference type="SAM" id="MobiDB-lite"/>
    </source>
</evidence>
<dbReference type="Proteomes" id="UP001597277">
    <property type="component" value="Unassembled WGS sequence"/>
</dbReference>
<protein>
    <submittedName>
        <fullName evidence="2">PhoX family protein</fullName>
    </submittedName>
</protein>
<feature type="region of interest" description="Disordered" evidence="1">
    <location>
        <begin position="616"/>
        <end position="709"/>
    </location>
</feature>
<dbReference type="InterPro" id="IPR006311">
    <property type="entry name" value="TAT_signal"/>
</dbReference>
<comment type="caution">
    <text evidence="2">The sequence shown here is derived from an EMBL/GenBank/DDBJ whole genome shotgun (WGS) entry which is preliminary data.</text>
</comment>
<reference evidence="3" key="1">
    <citation type="journal article" date="2019" name="Int. J. Syst. Evol. Microbiol.">
        <title>The Global Catalogue of Microorganisms (GCM) 10K type strain sequencing project: providing services to taxonomists for standard genome sequencing and annotation.</title>
        <authorList>
            <consortium name="The Broad Institute Genomics Platform"/>
            <consortium name="The Broad Institute Genome Sequencing Center for Infectious Disease"/>
            <person name="Wu L."/>
            <person name="Ma J."/>
        </authorList>
    </citation>
    <scope>NUCLEOTIDE SEQUENCE [LARGE SCALE GENOMIC DNA]</scope>
    <source>
        <strain evidence="3">JCM 17130</strain>
    </source>
</reference>
<name>A0ABW4LA00_9MICO</name>
<dbReference type="PANTHER" id="PTHR35399">
    <property type="entry name" value="SLR8030 PROTEIN"/>
    <property type="match status" value="1"/>
</dbReference>
<keyword evidence="3" id="KW-1185">Reference proteome</keyword>
<dbReference type="Pfam" id="PF05787">
    <property type="entry name" value="PhoX"/>
    <property type="match status" value="1"/>
</dbReference>
<proteinExistence type="predicted"/>
<dbReference type="EMBL" id="JBHUEE010000012">
    <property type="protein sequence ID" value="MFD1719739.1"/>
    <property type="molecule type" value="Genomic_DNA"/>
</dbReference>
<feature type="compositionally biased region" description="Acidic residues" evidence="1">
    <location>
        <begin position="654"/>
        <end position="670"/>
    </location>
</feature>
<organism evidence="2 3">
    <name type="scientific">Georgenia deserti</name>
    <dbReference type="NCBI Taxonomy" id="2093781"/>
    <lineage>
        <taxon>Bacteria</taxon>
        <taxon>Bacillati</taxon>
        <taxon>Actinomycetota</taxon>
        <taxon>Actinomycetes</taxon>
        <taxon>Micrococcales</taxon>
        <taxon>Bogoriellaceae</taxon>
        <taxon>Georgenia</taxon>
    </lineage>
</organism>
<dbReference type="InterPro" id="IPR008557">
    <property type="entry name" value="PhoX"/>
</dbReference>
<evidence type="ECO:0000313" key="2">
    <source>
        <dbReference type="EMBL" id="MFD1719739.1"/>
    </source>
</evidence>
<accession>A0ABW4LA00</accession>
<dbReference type="PROSITE" id="PS51318">
    <property type="entry name" value="TAT"/>
    <property type="match status" value="1"/>
</dbReference>
<dbReference type="PANTHER" id="PTHR35399:SF2">
    <property type="entry name" value="DUF839 DOMAIN-CONTAINING PROTEIN"/>
    <property type="match status" value="1"/>
</dbReference>
<sequence length="709" mass="75314">MTCRYRCGDACFHEVPNRSANEYFGDVAAAALSRRSVLKAGLVLAMAGGATAATAERVVAATEPPAGGGPGGLVFDPIQQQTNDAVVVPDGYVADVVIRWGDPLFSDAPEFDPQNQTPEAQARQFGFNNDHVGLFELDGGQFLMVVNHEYTTEPMMFPGYDAAAPTEEQVAIAWAAHGLSVVTLDGGSDGSLTPVLDAPLNRRITVTSEFEITGPAAGSEYLRTSDDPEGRTVLGTLNNCAGGLTPWGTWLTAEENFHQYFANAAAVQDATTRERLARYGVNEEASERLWETVDPRFDLGQEPNEVNRFGWIVEVDPFDPSSTPRKRTALGRFKHEAATINIAADGRAVAYMGDDERFDYLYKFVSDGTYVEGDDAHNATLLDSGTLYVARFTGDSPAEEFDGSGALPEDGEFDGSGEWIPLVSGTTSHVPGMTAEEVLVFTRLAGDAVGATKMDRPEDVEPHPETGRVYMACTNNTDRTAEEVDEANPRAENKDGHVIEIVEEGDDAAAASFAWRILLLCGSPDDPNTYFAGFDKSQVSAISCPDNLAFDPAGNLWISTDGQPGTLGWNDALYQVPLEGEARGQVRQFLSVPVGAETCGPVITEDRVLVAVQHPGEGDDVSFDNRISNWPGGGDSLPRPSVVVASAAGGPPPEDPDEDPTEEPTEDPTDDGGPGDGGPGDGAGDGNDDRGGSGGGSTDQPPTRLPDTR</sequence>
<feature type="compositionally biased region" description="Gly residues" evidence="1">
    <location>
        <begin position="672"/>
        <end position="685"/>
    </location>
</feature>